<proteinExistence type="predicted"/>
<dbReference type="Proteomes" id="UP000228380">
    <property type="component" value="Unplaced"/>
</dbReference>
<dbReference type="GO" id="GO:0000226">
    <property type="term" value="P:microtubule cytoskeleton organization"/>
    <property type="evidence" value="ECO:0007669"/>
    <property type="project" value="InterPro"/>
</dbReference>
<dbReference type="AlphaFoldDB" id="A0A8B8ZKX2"/>
<feature type="compositionally biased region" description="Basic and acidic residues" evidence="1">
    <location>
        <begin position="93"/>
        <end position="121"/>
    </location>
</feature>
<accession>A0A8B8ZKX2</accession>
<protein>
    <submittedName>
        <fullName evidence="3">Protein WVD2-like 5</fullName>
    </submittedName>
</protein>
<dbReference type="OrthoDB" id="1939285at2759"/>
<name>A0A8B8ZKX2_PHODC</name>
<gene>
    <name evidence="3" type="primary">LOC120106060</name>
</gene>
<sequence>MPSFYQEPGPPKVELKKIPPTRARSPKLGRNKPSIAAADNPLEGSSQNPHPSSGTNKSKKGVANNKGASTALKKPIQKSLSRLPTQKSTAAKVETEPLRTEPKASDQKPRIEKPMVGESDGKSSAVPPEAGVAVESVSLENTSEEANAVPENATEEAKAILENTFDETQTMCNLSFPGNAPNEVSVEG</sequence>
<reference evidence="3" key="1">
    <citation type="submission" date="2025-08" db="UniProtKB">
        <authorList>
            <consortium name="RefSeq"/>
        </authorList>
    </citation>
    <scope>IDENTIFICATION</scope>
    <source>
        <tissue evidence="3">Young leaves</tissue>
    </source>
</reference>
<feature type="compositionally biased region" description="Polar residues" evidence="1">
    <location>
        <begin position="78"/>
        <end position="89"/>
    </location>
</feature>
<feature type="compositionally biased region" description="Polar residues" evidence="1">
    <location>
        <begin position="43"/>
        <end position="56"/>
    </location>
</feature>
<evidence type="ECO:0000256" key="1">
    <source>
        <dbReference type="SAM" id="MobiDB-lite"/>
    </source>
</evidence>
<dbReference type="PANTHER" id="PTHR46372:SF26">
    <property type="entry name" value="(WILD MALAYSIAN BANANA) HYPOTHETICAL PROTEIN"/>
    <property type="match status" value="1"/>
</dbReference>
<dbReference type="InterPro" id="IPR044806">
    <property type="entry name" value="WVD2/WDL1-4"/>
</dbReference>
<dbReference type="RefSeq" id="XP_038974836.1">
    <property type="nucleotide sequence ID" value="XM_039118908.1"/>
</dbReference>
<dbReference type="KEGG" id="pda:120106060"/>
<dbReference type="GeneID" id="120106060"/>
<keyword evidence="2" id="KW-1185">Reference proteome</keyword>
<feature type="region of interest" description="Disordered" evidence="1">
    <location>
        <begin position="1"/>
        <end position="132"/>
    </location>
</feature>
<dbReference type="GO" id="GO:0008017">
    <property type="term" value="F:microtubule binding"/>
    <property type="evidence" value="ECO:0007669"/>
    <property type="project" value="InterPro"/>
</dbReference>
<dbReference type="PANTHER" id="PTHR46372">
    <property type="entry name" value="PROTEIN WVD2-LIKE 3"/>
    <property type="match status" value="1"/>
</dbReference>
<evidence type="ECO:0000313" key="3">
    <source>
        <dbReference type="RefSeq" id="XP_038974836.1"/>
    </source>
</evidence>
<organism evidence="2 3">
    <name type="scientific">Phoenix dactylifera</name>
    <name type="common">Date palm</name>
    <dbReference type="NCBI Taxonomy" id="42345"/>
    <lineage>
        <taxon>Eukaryota</taxon>
        <taxon>Viridiplantae</taxon>
        <taxon>Streptophyta</taxon>
        <taxon>Embryophyta</taxon>
        <taxon>Tracheophyta</taxon>
        <taxon>Spermatophyta</taxon>
        <taxon>Magnoliopsida</taxon>
        <taxon>Liliopsida</taxon>
        <taxon>Arecaceae</taxon>
        <taxon>Coryphoideae</taxon>
        <taxon>Phoeniceae</taxon>
        <taxon>Phoenix</taxon>
    </lineage>
</organism>
<evidence type="ECO:0000313" key="2">
    <source>
        <dbReference type="Proteomes" id="UP000228380"/>
    </source>
</evidence>